<protein>
    <recommendedName>
        <fullName evidence="9">Cobalamin biosynthesis protein CobD</fullName>
    </recommendedName>
</protein>
<keyword evidence="5 9" id="KW-0169">Cobalamin biosynthesis</keyword>
<comment type="similarity">
    <text evidence="3 9">Belongs to the CobD/CbiB family.</text>
</comment>
<evidence type="ECO:0000313" key="11">
    <source>
        <dbReference type="Proteomes" id="UP001519305"/>
    </source>
</evidence>
<keyword evidence="10" id="KW-0436">Ligase</keyword>
<dbReference type="PANTHER" id="PTHR34308:SF1">
    <property type="entry name" value="COBALAMIN BIOSYNTHESIS PROTEIN CBIB"/>
    <property type="match status" value="1"/>
</dbReference>
<dbReference type="Pfam" id="PF03186">
    <property type="entry name" value="CobD_Cbib"/>
    <property type="match status" value="1"/>
</dbReference>
<dbReference type="EMBL" id="JAGINY010000001">
    <property type="protein sequence ID" value="MBP2332152.1"/>
    <property type="molecule type" value="Genomic_DNA"/>
</dbReference>
<reference evidence="10 11" key="1">
    <citation type="submission" date="2021-03" db="EMBL/GenBank/DDBJ databases">
        <title>Sequencing the genomes of 1000 actinobacteria strains.</title>
        <authorList>
            <person name="Klenk H.-P."/>
        </authorList>
    </citation>
    <scope>NUCLEOTIDE SEQUENCE [LARGE SCALE GENOMIC DNA]</scope>
    <source>
        <strain evidence="10 11">DSM 44506</strain>
    </source>
</reference>
<evidence type="ECO:0000256" key="6">
    <source>
        <dbReference type="ARBA" id="ARBA00022692"/>
    </source>
</evidence>
<evidence type="ECO:0000256" key="4">
    <source>
        <dbReference type="ARBA" id="ARBA00022475"/>
    </source>
</evidence>
<proteinExistence type="inferred from homology"/>
<organism evidence="10 11">
    <name type="scientific">Corynebacterium freneyi</name>
    <dbReference type="NCBI Taxonomy" id="134034"/>
    <lineage>
        <taxon>Bacteria</taxon>
        <taxon>Bacillati</taxon>
        <taxon>Actinomycetota</taxon>
        <taxon>Actinomycetes</taxon>
        <taxon>Mycobacteriales</taxon>
        <taxon>Corynebacteriaceae</taxon>
        <taxon>Corynebacterium</taxon>
    </lineage>
</organism>
<keyword evidence="4 9" id="KW-1003">Cell membrane</keyword>
<evidence type="ECO:0000256" key="7">
    <source>
        <dbReference type="ARBA" id="ARBA00022989"/>
    </source>
</evidence>
<dbReference type="NCBIfam" id="TIGR00380">
    <property type="entry name" value="cobal_cbiB"/>
    <property type="match status" value="1"/>
</dbReference>
<name>A0ABS4U672_9CORY</name>
<keyword evidence="8 9" id="KW-0472">Membrane</keyword>
<keyword evidence="11" id="KW-1185">Reference proteome</keyword>
<evidence type="ECO:0000256" key="9">
    <source>
        <dbReference type="HAMAP-Rule" id="MF_00024"/>
    </source>
</evidence>
<dbReference type="Proteomes" id="UP001519305">
    <property type="component" value="Unassembled WGS sequence"/>
</dbReference>
<keyword evidence="6 9" id="KW-0812">Transmembrane</keyword>
<dbReference type="PANTHER" id="PTHR34308">
    <property type="entry name" value="COBALAMIN BIOSYNTHESIS PROTEIN CBIB"/>
    <property type="match status" value="1"/>
</dbReference>
<evidence type="ECO:0000256" key="5">
    <source>
        <dbReference type="ARBA" id="ARBA00022573"/>
    </source>
</evidence>
<dbReference type="InterPro" id="IPR004485">
    <property type="entry name" value="Cobalamin_biosynth_CobD/CbiB"/>
</dbReference>
<sequence length="311" mass="32717">MTTTRRRRMVGRAAALTAGIVADRIFGDPVRHHPVAWFGTAADRLEKRMWADSKPRGAAYAAVLVAVPTVAATVAARRFPNVALAAVAWASLGGTTLARTGERMADRLEAEDLAASRELVPWLCSRDPARLDLDGVARATVESLSENTSDAVSGTLLWGAVFGAPGVVAHRCGNTLDAMVGYRTEKWRNFGWASAKFDDVVNWVPARLTGVATVIAGPDRAGAWRAWREDAPGHPSPNAGVPEATAAGALGVRLGGATAYEGGVEERAVLGRGDSPTVADVRRAVTLTRRVQDITAAMCVGGLLAVAFASR</sequence>
<comment type="subcellular location">
    <subcellularLocation>
        <location evidence="1 9">Cell membrane</location>
        <topology evidence="1 9">Multi-pass membrane protein</topology>
    </subcellularLocation>
</comment>
<evidence type="ECO:0000256" key="1">
    <source>
        <dbReference type="ARBA" id="ARBA00004651"/>
    </source>
</evidence>
<accession>A0ABS4U672</accession>
<gene>
    <name evidence="9" type="primary">cobD</name>
    <name evidence="10" type="ORF">JOF33_000851</name>
</gene>
<evidence type="ECO:0000256" key="8">
    <source>
        <dbReference type="ARBA" id="ARBA00023136"/>
    </source>
</evidence>
<evidence type="ECO:0000256" key="2">
    <source>
        <dbReference type="ARBA" id="ARBA00004953"/>
    </source>
</evidence>
<comment type="caution">
    <text evidence="10">The sequence shown here is derived from an EMBL/GenBank/DDBJ whole genome shotgun (WGS) entry which is preliminary data.</text>
</comment>
<dbReference type="GO" id="GO:0043757">
    <property type="term" value="F:adenosylcobinamide-phosphate synthase activity"/>
    <property type="evidence" value="ECO:0007669"/>
    <property type="project" value="UniProtKB-EC"/>
</dbReference>
<comment type="caution">
    <text evidence="9">Lacks conserved residue(s) required for the propagation of feature annotation.</text>
</comment>
<dbReference type="RefSeq" id="WP_244979508.1">
    <property type="nucleotide sequence ID" value="NZ_CP047357.1"/>
</dbReference>
<feature type="transmembrane region" description="Helical" evidence="9">
    <location>
        <begin position="57"/>
        <end position="76"/>
    </location>
</feature>
<keyword evidence="7 9" id="KW-1133">Transmembrane helix</keyword>
<comment type="function">
    <text evidence="9">Converts cobyric acid to cobinamide by the addition of aminopropanol on the F carboxylic group.</text>
</comment>
<dbReference type="HAMAP" id="MF_00024">
    <property type="entry name" value="CobD_CbiB"/>
    <property type="match status" value="1"/>
</dbReference>
<evidence type="ECO:0000313" key="10">
    <source>
        <dbReference type="EMBL" id="MBP2332152.1"/>
    </source>
</evidence>
<evidence type="ECO:0000256" key="3">
    <source>
        <dbReference type="ARBA" id="ARBA00006263"/>
    </source>
</evidence>
<comment type="pathway">
    <text evidence="2 9">Cofactor biosynthesis; adenosylcobalamin biosynthesis.</text>
</comment>